<keyword evidence="2" id="KW-1185">Reference proteome</keyword>
<reference evidence="1" key="1">
    <citation type="submission" date="2021-06" db="EMBL/GenBank/DDBJ databases">
        <authorList>
            <person name="Kallberg Y."/>
            <person name="Tangrot J."/>
            <person name="Rosling A."/>
        </authorList>
    </citation>
    <scope>NUCLEOTIDE SEQUENCE</scope>
    <source>
        <strain evidence="1">MA461A</strain>
    </source>
</reference>
<accession>A0ACA9QDJ7</accession>
<evidence type="ECO:0000313" key="2">
    <source>
        <dbReference type="Proteomes" id="UP000789920"/>
    </source>
</evidence>
<sequence length="39" mass="4476">DLTQEGSLFENSSQASYSYILIEKFNQEGYLPTEDSNKE</sequence>
<proteinExistence type="predicted"/>
<comment type="caution">
    <text evidence="1">The sequence shown here is derived from an EMBL/GenBank/DDBJ whole genome shotgun (WGS) entry which is preliminary data.</text>
</comment>
<dbReference type="EMBL" id="CAJVQC010030848">
    <property type="protein sequence ID" value="CAG8746812.1"/>
    <property type="molecule type" value="Genomic_DNA"/>
</dbReference>
<gene>
    <name evidence="1" type="ORF">RPERSI_LOCUS13749</name>
</gene>
<feature type="non-terminal residue" evidence="1">
    <location>
        <position position="39"/>
    </location>
</feature>
<name>A0ACA9QDJ7_9GLOM</name>
<dbReference type="Proteomes" id="UP000789920">
    <property type="component" value="Unassembled WGS sequence"/>
</dbReference>
<evidence type="ECO:0000313" key="1">
    <source>
        <dbReference type="EMBL" id="CAG8746812.1"/>
    </source>
</evidence>
<protein>
    <submittedName>
        <fullName evidence="1">35301_t:CDS:1</fullName>
    </submittedName>
</protein>
<feature type="non-terminal residue" evidence="1">
    <location>
        <position position="1"/>
    </location>
</feature>
<organism evidence="1 2">
    <name type="scientific">Racocetra persica</name>
    <dbReference type="NCBI Taxonomy" id="160502"/>
    <lineage>
        <taxon>Eukaryota</taxon>
        <taxon>Fungi</taxon>
        <taxon>Fungi incertae sedis</taxon>
        <taxon>Mucoromycota</taxon>
        <taxon>Glomeromycotina</taxon>
        <taxon>Glomeromycetes</taxon>
        <taxon>Diversisporales</taxon>
        <taxon>Gigasporaceae</taxon>
        <taxon>Racocetra</taxon>
    </lineage>
</organism>